<dbReference type="GO" id="GO:0005507">
    <property type="term" value="F:copper ion binding"/>
    <property type="evidence" value="ECO:0007669"/>
    <property type="project" value="TreeGrafter"/>
</dbReference>
<dbReference type="GO" id="GO:0016887">
    <property type="term" value="F:ATP hydrolysis activity"/>
    <property type="evidence" value="ECO:0007669"/>
    <property type="project" value="InterPro"/>
</dbReference>
<dbReference type="InterPro" id="IPR008250">
    <property type="entry name" value="ATPase_P-typ_transduc_dom_A_sf"/>
</dbReference>
<evidence type="ECO:0000256" key="11">
    <source>
        <dbReference type="ARBA" id="ARBA00022989"/>
    </source>
</evidence>
<dbReference type="EMBL" id="LKLW01000029">
    <property type="protein sequence ID" value="KSU29287.1"/>
    <property type="molecule type" value="Genomic_DNA"/>
</dbReference>
<feature type="transmembrane region" description="Helical" evidence="15">
    <location>
        <begin position="7"/>
        <end position="29"/>
    </location>
</feature>
<dbReference type="RefSeq" id="WP_017865333.1">
    <property type="nucleotide sequence ID" value="NZ_CP070263.2"/>
</dbReference>
<dbReference type="NCBIfam" id="TIGR01525">
    <property type="entry name" value="ATPase-IB_hvy"/>
    <property type="match status" value="1"/>
</dbReference>
<feature type="transmembrane region" description="Helical" evidence="15">
    <location>
        <begin position="35"/>
        <end position="56"/>
    </location>
</feature>
<feature type="transmembrane region" description="Helical" evidence="15">
    <location>
        <begin position="589"/>
        <end position="612"/>
    </location>
</feature>
<keyword evidence="9 15" id="KW-0067">ATP-binding</keyword>
<dbReference type="Gene3D" id="3.40.1110.10">
    <property type="entry name" value="Calcium-transporting ATPase, cytoplasmic domain N"/>
    <property type="match status" value="1"/>
</dbReference>
<dbReference type="SFLD" id="SFLDG00002">
    <property type="entry name" value="C1.7:_P-type_atpase_like"/>
    <property type="match status" value="1"/>
</dbReference>
<dbReference type="PROSITE" id="PS00154">
    <property type="entry name" value="ATPASE_E1_E2"/>
    <property type="match status" value="1"/>
</dbReference>
<dbReference type="Pfam" id="PF00122">
    <property type="entry name" value="E1-E2_ATPase"/>
    <property type="match status" value="1"/>
</dbReference>
<dbReference type="FunFam" id="2.70.150.10:FF:000020">
    <property type="entry name" value="Copper-exporting P-type ATPase A"/>
    <property type="match status" value="1"/>
</dbReference>
<dbReference type="EC" id="7.2.2.8" evidence="3"/>
<evidence type="ECO:0000256" key="1">
    <source>
        <dbReference type="ARBA" id="ARBA00004651"/>
    </source>
</evidence>
<dbReference type="Gene3D" id="3.40.50.1000">
    <property type="entry name" value="HAD superfamily/HAD-like"/>
    <property type="match status" value="1"/>
</dbReference>
<evidence type="ECO:0000259" key="16">
    <source>
        <dbReference type="Pfam" id="PF00122"/>
    </source>
</evidence>
<evidence type="ECO:0000256" key="9">
    <source>
        <dbReference type="ARBA" id="ARBA00022840"/>
    </source>
</evidence>
<keyword evidence="6 15" id="KW-0479">Metal-binding</keyword>
<dbReference type="InterPro" id="IPR023214">
    <property type="entry name" value="HAD_sf"/>
</dbReference>
<dbReference type="NCBIfam" id="TIGR01512">
    <property type="entry name" value="ATPase-IB2_Cd"/>
    <property type="match status" value="1"/>
</dbReference>
<accession>A0A0V8ETV6</accession>
<sequence>MSVTKRFIIGVIGSVPLLINMFMGFGGHMLGGEKYGVWILFVFGSLVYWFSGLPFLRTAIASFKNHHANMDTLVGLGTTIAYFYSLYAMFTRPMGTYFEAVAVVITLILLGSVFEERMKASASSAVDKLMDLQAKEAEVLRDGEFVKLPIEEVIEGDLIRIKPGEKVAVDGEIVEGTSTLDESMVTGESMPVEKGPGDAVIGATLNNTGAFTFKATKVGSDTMLSNIAEMVRQAQNSRAPIQKTVDTISNIFVPIVLMISILTYIVWYVFLGASPVTALIFAVSVMIIACPCALGIATPTALMVGTARSAKLGILIKNGEVLEATHTIKTVVMDKTGTITIGKPQVTDLVSTGNFAENDILRIAAGLEGSSEHPLALAVLNEAKDKQVLPATIEHFEAISGKGVKALIDGKQAFIGNDRLAEDFNMTSELKTQMTELQAQAKTVVLVGYDNQIIALIGIQDAPKASSKAAIRAMQEAGFRTVMLTGDNHLVAQAIADEIGIDEIIADVMPGDKAQKIKELQENGPVAFVGDGINDAPALSTATIGVAMGSGSDIAIESGGIVLVKNDLMDVVISLVLARKTYNRILLNLFWAFIYNIVGIPIAAGLFSTLGLTLSPELAGLAMALSSITVVISSLLLNNVHLPKGSKVLATGQGSQ</sequence>
<keyword evidence="8" id="KW-0187">Copper transport</keyword>
<dbReference type="AlphaFoldDB" id="A0A0V8ETV6"/>
<keyword evidence="11 15" id="KW-1133">Transmembrane helix</keyword>
<dbReference type="GO" id="GO:0055070">
    <property type="term" value="P:copper ion homeostasis"/>
    <property type="evidence" value="ECO:0007669"/>
    <property type="project" value="TreeGrafter"/>
</dbReference>
<keyword evidence="7 15" id="KW-0547">Nucleotide-binding</keyword>
<dbReference type="Proteomes" id="UP000052991">
    <property type="component" value="Unassembled WGS sequence"/>
</dbReference>
<dbReference type="PANTHER" id="PTHR43520:SF8">
    <property type="entry name" value="P-TYPE CU(+) TRANSPORTER"/>
    <property type="match status" value="1"/>
</dbReference>
<dbReference type="PATRIC" id="fig|1360.116.peg.2002"/>
<name>A0A0V8ETV6_LACLL</name>
<keyword evidence="8" id="KW-0406">Ion transport</keyword>
<dbReference type="SUPFAM" id="SSF56784">
    <property type="entry name" value="HAD-like"/>
    <property type="match status" value="1"/>
</dbReference>
<dbReference type="PANTHER" id="PTHR43520">
    <property type="entry name" value="ATP7, ISOFORM B"/>
    <property type="match status" value="1"/>
</dbReference>
<dbReference type="SUPFAM" id="SSF81653">
    <property type="entry name" value="Calcium ATPase, transduction domain A"/>
    <property type="match status" value="1"/>
</dbReference>
<evidence type="ECO:0000256" key="15">
    <source>
        <dbReference type="RuleBase" id="RU362081"/>
    </source>
</evidence>
<organism evidence="17 18">
    <name type="scientific">Lactococcus lactis subsp. lactis</name>
    <name type="common">Streptococcus lactis</name>
    <dbReference type="NCBI Taxonomy" id="1360"/>
    <lineage>
        <taxon>Bacteria</taxon>
        <taxon>Bacillati</taxon>
        <taxon>Bacillota</taxon>
        <taxon>Bacilli</taxon>
        <taxon>Lactobacillales</taxon>
        <taxon>Streptococcaceae</taxon>
        <taxon>Lactococcus</taxon>
    </lineage>
</organism>
<feature type="transmembrane region" description="Helical" evidence="15">
    <location>
        <begin position="251"/>
        <end position="270"/>
    </location>
</feature>
<evidence type="ECO:0000256" key="4">
    <source>
        <dbReference type="ARBA" id="ARBA00022475"/>
    </source>
</evidence>
<dbReference type="InterPro" id="IPR059000">
    <property type="entry name" value="ATPase_P-type_domA"/>
</dbReference>
<comment type="similarity">
    <text evidence="2 15">Belongs to the cation transport ATPase (P-type) (TC 3.A.3) family. Type IB subfamily.</text>
</comment>
<dbReference type="CDD" id="cd02094">
    <property type="entry name" value="P-type_ATPase_Cu-like"/>
    <property type="match status" value="1"/>
</dbReference>
<feature type="transmembrane region" description="Helical" evidence="15">
    <location>
        <begin position="68"/>
        <end position="90"/>
    </location>
</feature>
<keyword evidence="4 15" id="KW-1003">Cell membrane</keyword>
<dbReference type="InterPro" id="IPR023298">
    <property type="entry name" value="ATPase_P-typ_TM_dom_sf"/>
</dbReference>
<dbReference type="PRINTS" id="PR00119">
    <property type="entry name" value="CATATPASE"/>
</dbReference>
<feature type="domain" description="P-type ATPase A" evidence="16">
    <location>
        <begin position="132"/>
        <end position="231"/>
    </location>
</feature>
<dbReference type="SUPFAM" id="SSF81665">
    <property type="entry name" value="Calcium ATPase, transmembrane domain M"/>
    <property type="match status" value="1"/>
</dbReference>
<protein>
    <recommendedName>
        <fullName evidence="3">P-type Cu(+) transporter</fullName>
        <ecNumber evidence="3">7.2.2.8</ecNumber>
    </recommendedName>
</protein>
<dbReference type="PRINTS" id="PR00943">
    <property type="entry name" value="CUATPASE"/>
</dbReference>
<dbReference type="GO" id="GO:0005524">
    <property type="term" value="F:ATP binding"/>
    <property type="evidence" value="ECO:0007669"/>
    <property type="project" value="UniProtKB-UniRule"/>
</dbReference>
<dbReference type="Pfam" id="PF00702">
    <property type="entry name" value="Hydrolase"/>
    <property type="match status" value="1"/>
</dbReference>
<evidence type="ECO:0000256" key="2">
    <source>
        <dbReference type="ARBA" id="ARBA00006024"/>
    </source>
</evidence>
<dbReference type="NCBIfam" id="TIGR01494">
    <property type="entry name" value="ATPase_P-type"/>
    <property type="match status" value="1"/>
</dbReference>
<evidence type="ECO:0000256" key="3">
    <source>
        <dbReference type="ARBA" id="ARBA00012517"/>
    </source>
</evidence>
<evidence type="ECO:0000256" key="10">
    <source>
        <dbReference type="ARBA" id="ARBA00022967"/>
    </source>
</evidence>
<keyword evidence="10" id="KW-1278">Translocase</keyword>
<dbReference type="InterPro" id="IPR027256">
    <property type="entry name" value="P-typ_ATPase_IB"/>
</dbReference>
<evidence type="ECO:0000256" key="14">
    <source>
        <dbReference type="ARBA" id="ARBA00049289"/>
    </source>
</evidence>
<dbReference type="Gene3D" id="2.70.150.10">
    <property type="entry name" value="Calcium-transporting ATPase, cytoplasmic transduction domain A"/>
    <property type="match status" value="1"/>
</dbReference>
<evidence type="ECO:0000256" key="12">
    <source>
        <dbReference type="ARBA" id="ARBA00023008"/>
    </source>
</evidence>
<feature type="transmembrane region" description="Helical" evidence="15">
    <location>
        <begin position="618"/>
        <end position="637"/>
    </location>
</feature>
<keyword evidence="12" id="KW-0186">Copper</keyword>
<evidence type="ECO:0000256" key="5">
    <source>
        <dbReference type="ARBA" id="ARBA00022692"/>
    </source>
</evidence>
<dbReference type="SFLD" id="SFLDF00027">
    <property type="entry name" value="p-type_atpase"/>
    <property type="match status" value="1"/>
</dbReference>
<comment type="catalytic activity">
    <reaction evidence="14">
        <text>Cu(+)(in) + ATP + H2O = Cu(+)(out) + ADP + phosphate + H(+)</text>
        <dbReference type="Rhea" id="RHEA:25792"/>
        <dbReference type="ChEBI" id="CHEBI:15377"/>
        <dbReference type="ChEBI" id="CHEBI:15378"/>
        <dbReference type="ChEBI" id="CHEBI:30616"/>
        <dbReference type="ChEBI" id="CHEBI:43474"/>
        <dbReference type="ChEBI" id="CHEBI:49552"/>
        <dbReference type="ChEBI" id="CHEBI:456216"/>
        <dbReference type="EC" id="7.2.2.8"/>
    </reaction>
</comment>
<keyword evidence="8" id="KW-0813">Transport</keyword>
<dbReference type="InterPro" id="IPR001757">
    <property type="entry name" value="P_typ_ATPase"/>
</dbReference>
<dbReference type="GO" id="GO:0140581">
    <property type="term" value="F:P-type monovalent copper transporter activity"/>
    <property type="evidence" value="ECO:0007669"/>
    <property type="project" value="UniProtKB-EC"/>
</dbReference>
<comment type="subcellular location">
    <subcellularLocation>
        <location evidence="1">Cell membrane</location>
        <topology evidence="1">Multi-pass membrane protein</topology>
    </subcellularLocation>
</comment>
<keyword evidence="13 15" id="KW-0472">Membrane</keyword>
<evidence type="ECO:0000313" key="18">
    <source>
        <dbReference type="Proteomes" id="UP000052991"/>
    </source>
</evidence>
<evidence type="ECO:0000256" key="7">
    <source>
        <dbReference type="ARBA" id="ARBA00022741"/>
    </source>
</evidence>
<feature type="transmembrane region" description="Helical" evidence="15">
    <location>
        <begin position="96"/>
        <end position="114"/>
    </location>
</feature>
<proteinExistence type="inferred from homology"/>
<evidence type="ECO:0000256" key="6">
    <source>
        <dbReference type="ARBA" id="ARBA00022723"/>
    </source>
</evidence>
<dbReference type="InterPro" id="IPR018303">
    <property type="entry name" value="ATPase_P-typ_P_site"/>
</dbReference>
<evidence type="ECO:0000256" key="13">
    <source>
        <dbReference type="ARBA" id="ARBA00023136"/>
    </source>
</evidence>
<evidence type="ECO:0000313" key="17">
    <source>
        <dbReference type="EMBL" id="KSU29287.1"/>
    </source>
</evidence>
<feature type="transmembrane region" description="Helical" evidence="15">
    <location>
        <begin position="276"/>
        <end position="302"/>
    </location>
</feature>
<dbReference type="GO" id="GO:0043682">
    <property type="term" value="F:P-type divalent copper transporter activity"/>
    <property type="evidence" value="ECO:0007669"/>
    <property type="project" value="TreeGrafter"/>
</dbReference>
<gene>
    <name evidence="17" type="ORF">N42_0527</name>
</gene>
<reference evidence="18" key="1">
    <citation type="submission" date="2015-10" db="EMBL/GenBank/DDBJ databases">
        <title>Draft Genome Sequences of 11 Lactococcus lactis subspecies cremoris strains.</title>
        <authorList>
            <person name="Wels M."/>
            <person name="Backus L."/>
            <person name="Boekhorst J."/>
            <person name="Dijkstra A."/>
            <person name="Beerthuizen M."/>
            <person name="Kelly W."/>
            <person name="Siezen R."/>
            <person name="Bachmann H."/>
            <person name="Van Hijum S."/>
        </authorList>
    </citation>
    <scope>NUCLEOTIDE SEQUENCE [LARGE SCALE GENOMIC DNA]</scope>
    <source>
        <strain evidence="18">N42</strain>
    </source>
</reference>
<dbReference type="GO" id="GO:0005886">
    <property type="term" value="C:plasma membrane"/>
    <property type="evidence" value="ECO:0007669"/>
    <property type="project" value="UniProtKB-SubCell"/>
</dbReference>
<dbReference type="InterPro" id="IPR023299">
    <property type="entry name" value="ATPase_P-typ_cyto_dom_N"/>
</dbReference>
<dbReference type="NCBIfam" id="TIGR01511">
    <property type="entry name" value="ATPase-IB1_Cu"/>
    <property type="match status" value="1"/>
</dbReference>
<dbReference type="InterPro" id="IPR044492">
    <property type="entry name" value="P_typ_ATPase_HD_dom"/>
</dbReference>
<keyword evidence="5 15" id="KW-0812">Transmembrane</keyword>
<dbReference type="PROSITE" id="PS01229">
    <property type="entry name" value="COF_2"/>
    <property type="match status" value="1"/>
</dbReference>
<dbReference type="InterPro" id="IPR036412">
    <property type="entry name" value="HAD-like_sf"/>
</dbReference>
<comment type="caution">
    <text evidence="17">The sequence shown here is derived from an EMBL/GenBank/DDBJ whole genome shotgun (WGS) entry which is preliminary data.</text>
</comment>
<evidence type="ECO:0000256" key="8">
    <source>
        <dbReference type="ARBA" id="ARBA00022796"/>
    </source>
</evidence>
<dbReference type="SFLD" id="SFLDS00003">
    <property type="entry name" value="Haloacid_Dehalogenase"/>
    <property type="match status" value="1"/>
</dbReference>